<sequence>MHTHTPHTQPHRNQAQQMLLSLKPHPSTSLSHARAQTDIINLATAQRRQTQTQTTTTYALAISPSVVYQTVHHPSPESIPSNKQQAKSSPTHRSLPRPSIHPSIHAIP</sequence>
<feature type="region of interest" description="Disordered" evidence="1">
    <location>
        <begin position="71"/>
        <end position="108"/>
    </location>
</feature>
<gene>
    <name evidence="2" type="ORF">K452DRAFT_284236</name>
</gene>
<evidence type="ECO:0000313" key="3">
    <source>
        <dbReference type="Proteomes" id="UP000799438"/>
    </source>
</evidence>
<keyword evidence="3" id="KW-1185">Reference proteome</keyword>
<evidence type="ECO:0000256" key="1">
    <source>
        <dbReference type="SAM" id="MobiDB-lite"/>
    </source>
</evidence>
<evidence type="ECO:0000313" key="2">
    <source>
        <dbReference type="EMBL" id="KAF2144845.1"/>
    </source>
</evidence>
<feature type="compositionally biased region" description="Polar residues" evidence="1">
    <location>
        <begin position="78"/>
        <end position="92"/>
    </location>
</feature>
<organism evidence="2 3">
    <name type="scientific">Aplosporella prunicola CBS 121167</name>
    <dbReference type="NCBI Taxonomy" id="1176127"/>
    <lineage>
        <taxon>Eukaryota</taxon>
        <taxon>Fungi</taxon>
        <taxon>Dikarya</taxon>
        <taxon>Ascomycota</taxon>
        <taxon>Pezizomycotina</taxon>
        <taxon>Dothideomycetes</taxon>
        <taxon>Dothideomycetes incertae sedis</taxon>
        <taxon>Botryosphaeriales</taxon>
        <taxon>Aplosporellaceae</taxon>
        <taxon>Aplosporella</taxon>
    </lineage>
</organism>
<dbReference type="GeneID" id="54297409"/>
<protein>
    <submittedName>
        <fullName evidence="2">Uncharacterized protein</fullName>
    </submittedName>
</protein>
<dbReference type="RefSeq" id="XP_033400557.1">
    <property type="nucleotide sequence ID" value="XM_033539913.1"/>
</dbReference>
<dbReference type="EMBL" id="ML995478">
    <property type="protein sequence ID" value="KAF2144845.1"/>
    <property type="molecule type" value="Genomic_DNA"/>
</dbReference>
<accession>A0A6A6BNJ7</accession>
<proteinExistence type="predicted"/>
<dbReference type="AlphaFoldDB" id="A0A6A6BNJ7"/>
<name>A0A6A6BNJ7_9PEZI</name>
<feature type="region of interest" description="Disordered" evidence="1">
    <location>
        <begin position="1"/>
        <end position="33"/>
    </location>
</feature>
<dbReference type="Proteomes" id="UP000799438">
    <property type="component" value="Unassembled WGS sequence"/>
</dbReference>
<feature type="compositionally biased region" description="Polar residues" evidence="1">
    <location>
        <begin position="1"/>
        <end position="19"/>
    </location>
</feature>
<reference evidence="2" key="1">
    <citation type="journal article" date="2020" name="Stud. Mycol.">
        <title>101 Dothideomycetes genomes: a test case for predicting lifestyles and emergence of pathogens.</title>
        <authorList>
            <person name="Haridas S."/>
            <person name="Albert R."/>
            <person name="Binder M."/>
            <person name="Bloem J."/>
            <person name="Labutti K."/>
            <person name="Salamov A."/>
            <person name="Andreopoulos B."/>
            <person name="Baker S."/>
            <person name="Barry K."/>
            <person name="Bills G."/>
            <person name="Bluhm B."/>
            <person name="Cannon C."/>
            <person name="Castanera R."/>
            <person name="Culley D."/>
            <person name="Daum C."/>
            <person name="Ezra D."/>
            <person name="Gonzalez J."/>
            <person name="Henrissat B."/>
            <person name="Kuo A."/>
            <person name="Liang C."/>
            <person name="Lipzen A."/>
            <person name="Lutzoni F."/>
            <person name="Magnuson J."/>
            <person name="Mondo S."/>
            <person name="Nolan M."/>
            <person name="Ohm R."/>
            <person name="Pangilinan J."/>
            <person name="Park H.-J."/>
            <person name="Ramirez L."/>
            <person name="Alfaro M."/>
            <person name="Sun H."/>
            <person name="Tritt A."/>
            <person name="Yoshinaga Y."/>
            <person name="Zwiers L.-H."/>
            <person name="Turgeon B."/>
            <person name="Goodwin S."/>
            <person name="Spatafora J."/>
            <person name="Crous P."/>
            <person name="Grigoriev I."/>
        </authorList>
    </citation>
    <scope>NUCLEOTIDE SEQUENCE</scope>
    <source>
        <strain evidence="2">CBS 121167</strain>
    </source>
</reference>